<feature type="domain" description="CRAL-TRIO" evidence="1">
    <location>
        <begin position="78"/>
        <end position="241"/>
    </location>
</feature>
<dbReference type="GO" id="GO:0016020">
    <property type="term" value="C:membrane"/>
    <property type="evidence" value="ECO:0007669"/>
    <property type="project" value="TreeGrafter"/>
</dbReference>
<name>A0AAN7Z3J9_9MYCE</name>
<protein>
    <recommendedName>
        <fullName evidence="1">CRAL-TRIO domain-containing protein</fullName>
    </recommendedName>
</protein>
<dbReference type="Pfam" id="PF00650">
    <property type="entry name" value="CRAL_TRIO"/>
    <property type="match status" value="1"/>
</dbReference>
<dbReference type="PANTHER" id="PTHR10174:SF208">
    <property type="entry name" value="CRAL-TRIO DOMAIN-CONTAINING PROTEIN DDB_G0278031"/>
    <property type="match status" value="1"/>
</dbReference>
<reference evidence="2 3" key="1">
    <citation type="submission" date="2023-11" db="EMBL/GenBank/DDBJ databases">
        <title>Dfirmibasis_genome.</title>
        <authorList>
            <person name="Edelbroek B."/>
            <person name="Kjellin J."/>
            <person name="Jerlstrom-Hultqvist J."/>
            <person name="Soderbom F."/>
        </authorList>
    </citation>
    <scope>NUCLEOTIDE SEQUENCE [LARGE SCALE GENOMIC DNA]</scope>
    <source>
        <strain evidence="2 3">TNS-C-14</strain>
    </source>
</reference>
<dbReference type="InterPro" id="IPR036865">
    <property type="entry name" value="CRAL-TRIO_dom_sf"/>
</dbReference>
<dbReference type="SMART" id="SM00516">
    <property type="entry name" value="SEC14"/>
    <property type="match status" value="1"/>
</dbReference>
<dbReference type="SUPFAM" id="SSF52087">
    <property type="entry name" value="CRAL/TRIO domain"/>
    <property type="match status" value="1"/>
</dbReference>
<dbReference type="PANTHER" id="PTHR10174">
    <property type="entry name" value="ALPHA-TOCOPHEROL TRANSFER PROTEIN-RELATED"/>
    <property type="match status" value="1"/>
</dbReference>
<dbReference type="InterPro" id="IPR001251">
    <property type="entry name" value="CRAL-TRIO_dom"/>
</dbReference>
<dbReference type="EMBL" id="JAVFKY010000001">
    <property type="protein sequence ID" value="KAK5583130.1"/>
    <property type="molecule type" value="Genomic_DNA"/>
</dbReference>
<evidence type="ECO:0000313" key="3">
    <source>
        <dbReference type="Proteomes" id="UP001344447"/>
    </source>
</evidence>
<proteinExistence type="predicted"/>
<dbReference type="PROSITE" id="PS50191">
    <property type="entry name" value="CRAL_TRIO"/>
    <property type="match status" value="1"/>
</dbReference>
<keyword evidence="3" id="KW-1185">Reference proteome</keyword>
<dbReference type="SUPFAM" id="SSF46938">
    <property type="entry name" value="CRAL/TRIO N-terminal domain"/>
    <property type="match status" value="1"/>
</dbReference>
<dbReference type="InterPro" id="IPR036273">
    <property type="entry name" value="CRAL/TRIO_N_dom_sf"/>
</dbReference>
<dbReference type="CDD" id="cd00170">
    <property type="entry name" value="SEC14"/>
    <property type="match status" value="1"/>
</dbReference>
<evidence type="ECO:0000259" key="1">
    <source>
        <dbReference type="PROSITE" id="PS50191"/>
    </source>
</evidence>
<sequence>MSETKEFDILIGLTNEELEALAKLKEFSICKDIRDELLLVFLFSKKLNVEEVHEVIKNNLFVREQLGISFPVVKHQVNSELAKKASVFHIKGYTDRQGRAISYLHPSKVRPKDYTFKEYMTFLFWSQDQCVHEPPPIHRAGLTIIEDLDKVSIFKHFDSRLNDFLKKHNIKDMQNVFIGRIQKIYIINPPWLLKPLLSFARTFMKNKIISRVEICKRDYIFTDIDQSQVLFEYGGTLDITYADYFDSLPSNY</sequence>
<dbReference type="Proteomes" id="UP001344447">
    <property type="component" value="Unassembled WGS sequence"/>
</dbReference>
<dbReference type="AlphaFoldDB" id="A0AAN7Z3J9"/>
<dbReference type="Gene3D" id="3.40.525.10">
    <property type="entry name" value="CRAL-TRIO lipid binding domain"/>
    <property type="match status" value="1"/>
</dbReference>
<gene>
    <name evidence="2" type="ORF">RB653_004720</name>
</gene>
<accession>A0AAN7Z3J9</accession>
<organism evidence="2 3">
    <name type="scientific">Dictyostelium firmibasis</name>
    <dbReference type="NCBI Taxonomy" id="79012"/>
    <lineage>
        <taxon>Eukaryota</taxon>
        <taxon>Amoebozoa</taxon>
        <taxon>Evosea</taxon>
        <taxon>Eumycetozoa</taxon>
        <taxon>Dictyostelia</taxon>
        <taxon>Dictyosteliales</taxon>
        <taxon>Dictyosteliaceae</taxon>
        <taxon>Dictyostelium</taxon>
    </lineage>
</organism>
<comment type="caution">
    <text evidence="2">The sequence shown here is derived from an EMBL/GenBank/DDBJ whole genome shotgun (WGS) entry which is preliminary data.</text>
</comment>
<evidence type="ECO:0000313" key="2">
    <source>
        <dbReference type="EMBL" id="KAK5583130.1"/>
    </source>
</evidence>
<dbReference type="GO" id="GO:1902936">
    <property type="term" value="F:phosphatidylinositol bisphosphate binding"/>
    <property type="evidence" value="ECO:0007669"/>
    <property type="project" value="TreeGrafter"/>
</dbReference>